<organism evidence="2">
    <name type="scientific">marine sediment metagenome</name>
    <dbReference type="NCBI Taxonomy" id="412755"/>
    <lineage>
        <taxon>unclassified sequences</taxon>
        <taxon>metagenomes</taxon>
        <taxon>ecological metagenomes</taxon>
    </lineage>
</organism>
<comment type="caution">
    <text evidence="2">The sequence shown here is derived from an EMBL/GenBank/DDBJ whole genome shotgun (WGS) entry which is preliminary data.</text>
</comment>
<name>X1CE53_9ZZZZ</name>
<keyword evidence="1" id="KW-0812">Transmembrane</keyword>
<feature type="transmembrane region" description="Helical" evidence="1">
    <location>
        <begin position="24"/>
        <end position="42"/>
    </location>
</feature>
<keyword evidence="1" id="KW-1133">Transmembrane helix</keyword>
<evidence type="ECO:0000256" key="1">
    <source>
        <dbReference type="SAM" id="Phobius"/>
    </source>
</evidence>
<proteinExistence type="predicted"/>
<gene>
    <name evidence="2" type="ORF">S01H4_44858</name>
</gene>
<accession>X1CE53</accession>
<keyword evidence="1" id="KW-0472">Membrane</keyword>
<dbReference type="AlphaFoldDB" id="X1CE53"/>
<protein>
    <submittedName>
        <fullName evidence="2">Uncharacterized protein</fullName>
    </submittedName>
</protein>
<feature type="non-terminal residue" evidence="2">
    <location>
        <position position="1"/>
    </location>
</feature>
<dbReference type="EMBL" id="BART01024919">
    <property type="protein sequence ID" value="GAG94533.1"/>
    <property type="molecule type" value="Genomic_DNA"/>
</dbReference>
<sequence length="43" mass="5062">GMLLEIGRVFHQKFHFPEDKKMSPLWGIFSQIIIISLAIFFLL</sequence>
<evidence type="ECO:0000313" key="2">
    <source>
        <dbReference type="EMBL" id="GAG94533.1"/>
    </source>
</evidence>
<reference evidence="2" key="1">
    <citation type="journal article" date="2014" name="Front. Microbiol.">
        <title>High frequency of phylogenetically diverse reductive dehalogenase-homologous genes in deep subseafloor sedimentary metagenomes.</title>
        <authorList>
            <person name="Kawai M."/>
            <person name="Futagami T."/>
            <person name="Toyoda A."/>
            <person name="Takaki Y."/>
            <person name="Nishi S."/>
            <person name="Hori S."/>
            <person name="Arai W."/>
            <person name="Tsubouchi T."/>
            <person name="Morono Y."/>
            <person name="Uchiyama I."/>
            <person name="Ito T."/>
            <person name="Fujiyama A."/>
            <person name="Inagaki F."/>
            <person name="Takami H."/>
        </authorList>
    </citation>
    <scope>NUCLEOTIDE SEQUENCE</scope>
    <source>
        <strain evidence="2">Expedition CK06-06</strain>
    </source>
</reference>